<dbReference type="Gene3D" id="3.40.50.300">
    <property type="entry name" value="P-loop containing nucleotide triphosphate hydrolases"/>
    <property type="match status" value="1"/>
</dbReference>
<gene>
    <name evidence="5" type="ORF">ACFR9U_05615</name>
</gene>
<protein>
    <submittedName>
        <fullName evidence="5">AAA family ATPase</fullName>
    </submittedName>
</protein>
<dbReference type="RefSeq" id="WP_247379696.1">
    <property type="nucleotide sequence ID" value="NZ_JALLGV010000007.1"/>
</dbReference>
<evidence type="ECO:0000259" key="4">
    <source>
        <dbReference type="Pfam" id="PF07728"/>
    </source>
</evidence>
<evidence type="ECO:0000313" key="5">
    <source>
        <dbReference type="EMBL" id="MFD1586450.1"/>
    </source>
</evidence>
<dbReference type="InterPro" id="IPR027417">
    <property type="entry name" value="P-loop_NTPase"/>
</dbReference>
<reference evidence="5 6" key="1">
    <citation type="journal article" date="2019" name="Int. J. Syst. Evol. Microbiol.">
        <title>The Global Catalogue of Microorganisms (GCM) 10K type strain sequencing project: providing services to taxonomists for standard genome sequencing and annotation.</title>
        <authorList>
            <consortium name="The Broad Institute Genomics Platform"/>
            <consortium name="The Broad Institute Genome Sequencing Center for Infectious Disease"/>
            <person name="Wu L."/>
            <person name="Ma J."/>
        </authorList>
    </citation>
    <scope>NUCLEOTIDE SEQUENCE [LARGE SCALE GENOMIC DNA]</scope>
    <source>
        <strain evidence="5 6">CGMCC 1.12125</strain>
    </source>
</reference>
<sequence length="433" mass="47721">MSDSSSSQSDAESETTDVARSETGRSHDGPDQLRSDVLGFVDYAKRATYDPEDGPNGSLEAAGSRPDAFGRWVSRGWITDAGVLEQQGVSLLTTWQRSDSAAAKLDDLGPAQFMQWVQRDGALSSMGETTADDESATTDAAAGTYKGLAIRTDVPDALTVPTGHDTYYERPVRAGKTELDVMAHALKHGNHLDLKGETGTGKSEAILHLAQQVNVGVEQVNFSEEVRMSYLLGHYEVYSHDGATEMQWVDGVLTKCMRYGGWFVADEHDMISGDVSSLLHSATEKGEAVVTIPEKGETITVHDDFRFIGTRNVNYAGSNQLNKAYESRLHSLRFEYLDQHQEVEIVLEEVDLSSTRRVDVRQVVEIGRELRQAYLDGALPKPITLRSMIRAAEFLEDGFMRPKEAAKTAYVDRFPEQSGHRSSVEKTIETYAG</sequence>
<dbReference type="Proteomes" id="UP001597119">
    <property type="component" value="Unassembled WGS sequence"/>
</dbReference>
<dbReference type="EMBL" id="JBHUDJ010000002">
    <property type="protein sequence ID" value="MFD1586450.1"/>
    <property type="molecule type" value="Genomic_DNA"/>
</dbReference>
<evidence type="ECO:0000256" key="3">
    <source>
        <dbReference type="SAM" id="MobiDB-lite"/>
    </source>
</evidence>
<dbReference type="Pfam" id="PF07728">
    <property type="entry name" value="AAA_5"/>
    <property type="match status" value="1"/>
</dbReference>
<proteinExistence type="predicted"/>
<dbReference type="AlphaFoldDB" id="A0ABD6CA95"/>
<keyword evidence="1" id="KW-0547">Nucleotide-binding</keyword>
<dbReference type="PANTHER" id="PTHR48103:SF2">
    <property type="entry name" value="MIDASIN"/>
    <property type="match status" value="1"/>
</dbReference>
<dbReference type="InterPro" id="IPR011704">
    <property type="entry name" value="ATPase_dyneun-rel_AAA"/>
</dbReference>
<evidence type="ECO:0000256" key="1">
    <source>
        <dbReference type="ARBA" id="ARBA00022741"/>
    </source>
</evidence>
<accession>A0ABD6CA95</accession>
<comment type="caution">
    <text evidence="5">The sequence shown here is derived from an EMBL/GenBank/DDBJ whole genome shotgun (WGS) entry which is preliminary data.</text>
</comment>
<dbReference type="SUPFAM" id="SSF52540">
    <property type="entry name" value="P-loop containing nucleoside triphosphate hydrolases"/>
    <property type="match status" value="1"/>
</dbReference>
<feature type="domain" description="ATPase dynein-related AAA" evidence="4">
    <location>
        <begin position="194"/>
        <end position="329"/>
    </location>
</feature>
<name>A0ABD6CA95_9EURY</name>
<evidence type="ECO:0000256" key="2">
    <source>
        <dbReference type="ARBA" id="ARBA00022840"/>
    </source>
</evidence>
<feature type="compositionally biased region" description="Low complexity" evidence="3">
    <location>
        <begin position="1"/>
        <end position="10"/>
    </location>
</feature>
<dbReference type="GO" id="GO:0005524">
    <property type="term" value="F:ATP binding"/>
    <property type="evidence" value="ECO:0007669"/>
    <property type="project" value="UniProtKB-KW"/>
</dbReference>
<feature type="compositionally biased region" description="Basic and acidic residues" evidence="3">
    <location>
        <begin position="17"/>
        <end position="34"/>
    </location>
</feature>
<keyword evidence="6" id="KW-1185">Reference proteome</keyword>
<keyword evidence="2" id="KW-0067">ATP-binding</keyword>
<organism evidence="5 6">
    <name type="scientific">Halorientalis brevis</name>
    <dbReference type="NCBI Taxonomy" id="1126241"/>
    <lineage>
        <taxon>Archaea</taxon>
        <taxon>Methanobacteriati</taxon>
        <taxon>Methanobacteriota</taxon>
        <taxon>Stenosarchaea group</taxon>
        <taxon>Halobacteria</taxon>
        <taxon>Halobacteriales</taxon>
        <taxon>Haloarculaceae</taxon>
        <taxon>Halorientalis</taxon>
    </lineage>
</organism>
<feature type="region of interest" description="Disordered" evidence="3">
    <location>
        <begin position="1"/>
        <end position="36"/>
    </location>
</feature>
<evidence type="ECO:0000313" key="6">
    <source>
        <dbReference type="Proteomes" id="UP001597119"/>
    </source>
</evidence>
<dbReference type="PANTHER" id="PTHR48103">
    <property type="entry name" value="MIDASIN-RELATED"/>
    <property type="match status" value="1"/>
</dbReference>